<dbReference type="EMBL" id="UINC01223377">
    <property type="protein sequence ID" value="SVE52551.1"/>
    <property type="molecule type" value="Genomic_DNA"/>
</dbReference>
<proteinExistence type="predicted"/>
<protein>
    <submittedName>
        <fullName evidence="1">Uncharacterized protein</fullName>
    </submittedName>
</protein>
<gene>
    <name evidence="1" type="ORF">METZ01_LOCUS505405</name>
</gene>
<evidence type="ECO:0000313" key="1">
    <source>
        <dbReference type="EMBL" id="SVE52551.1"/>
    </source>
</evidence>
<name>A0A383E751_9ZZZZ</name>
<reference evidence="1" key="1">
    <citation type="submission" date="2018-05" db="EMBL/GenBank/DDBJ databases">
        <authorList>
            <person name="Lanie J.A."/>
            <person name="Ng W.-L."/>
            <person name="Kazmierczak K.M."/>
            <person name="Andrzejewski T.M."/>
            <person name="Davidsen T.M."/>
            <person name="Wayne K.J."/>
            <person name="Tettelin H."/>
            <person name="Glass J.I."/>
            <person name="Rusch D."/>
            <person name="Podicherti R."/>
            <person name="Tsui H.-C.T."/>
            <person name="Winkler M.E."/>
        </authorList>
    </citation>
    <scope>NUCLEOTIDE SEQUENCE</scope>
</reference>
<organism evidence="1">
    <name type="scientific">marine metagenome</name>
    <dbReference type="NCBI Taxonomy" id="408172"/>
    <lineage>
        <taxon>unclassified sequences</taxon>
        <taxon>metagenomes</taxon>
        <taxon>ecological metagenomes</taxon>
    </lineage>
</organism>
<accession>A0A383E751</accession>
<dbReference type="AlphaFoldDB" id="A0A383E751"/>
<sequence length="33" mass="3479">MEVGHGDSEAFGGRGQIWRWGAKGLGQFGNADS</sequence>